<dbReference type="PANTHER" id="PTHR16088:SF3">
    <property type="entry name" value="GON-4-LIKE PROTEIN"/>
    <property type="match status" value="1"/>
</dbReference>
<sequence length="201" mass="22853">MSFLLLFSEEGDDDDDPEYNFLAEIDEPDVEDYRNDRAVRIPKKEVNQLMEELFETFQDELTAQEQDEEGHEEEEEREEEAPALGKPTFSTPPDIPLGNPMAEVTAGRYRTVKEQLAAIRHHRALLESQGLLAPRALVTKPREPPPPFTPTLYHCQRLQLQQQVQQVWGPCLCVGVNSTNSILIKFPVPVNSFNSIQIPGL</sequence>
<proteinExistence type="predicted"/>
<evidence type="ECO:0000313" key="5">
    <source>
        <dbReference type="Ensembl" id="ENSHHUP00000082395.1"/>
    </source>
</evidence>
<dbReference type="GO" id="GO:0003712">
    <property type="term" value="F:transcription coregulator activity"/>
    <property type="evidence" value="ECO:0007669"/>
    <property type="project" value="TreeGrafter"/>
</dbReference>
<dbReference type="PANTHER" id="PTHR16088">
    <property type="entry name" value="YY1 ASSOCIATED PROTEIN-RELATED"/>
    <property type="match status" value="1"/>
</dbReference>
<keyword evidence="6" id="KW-1185">Reference proteome</keyword>
<keyword evidence="2" id="KW-0804">Transcription</keyword>
<dbReference type="Ensembl" id="ENSHHUT00000085001.1">
    <property type="protein sequence ID" value="ENSHHUP00000082395.1"/>
    <property type="gene ID" value="ENSHHUG00000047885.1"/>
</dbReference>
<reference evidence="5" key="2">
    <citation type="submission" date="2025-08" db="UniProtKB">
        <authorList>
            <consortium name="Ensembl"/>
        </authorList>
    </citation>
    <scope>IDENTIFICATION</scope>
</reference>
<feature type="compositionally biased region" description="Acidic residues" evidence="4">
    <location>
        <begin position="65"/>
        <end position="81"/>
    </location>
</feature>
<organism evidence="5 6">
    <name type="scientific">Hucho hucho</name>
    <name type="common">huchen</name>
    <dbReference type="NCBI Taxonomy" id="62062"/>
    <lineage>
        <taxon>Eukaryota</taxon>
        <taxon>Metazoa</taxon>
        <taxon>Chordata</taxon>
        <taxon>Craniata</taxon>
        <taxon>Vertebrata</taxon>
        <taxon>Euteleostomi</taxon>
        <taxon>Actinopterygii</taxon>
        <taxon>Neopterygii</taxon>
        <taxon>Teleostei</taxon>
        <taxon>Protacanthopterygii</taxon>
        <taxon>Salmoniformes</taxon>
        <taxon>Salmonidae</taxon>
        <taxon>Salmoninae</taxon>
        <taxon>Hucho</taxon>
    </lineage>
</organism>
<dbReference type="InterPro" id="IPR052435">
    <property type="entry name" value="YY1-Transcr_Regul"/>
</dbReference>
<feature type="region of interest" description="Disordered" evidence="4">
    <location>
        <begin position="56"/>
        <end position="100"/>
    </location>
</feature>
<protein>
    <submittedName>
        <fullName evidence="5">Uncharacterized protein</fullName>
    </submittedName>
</protein>
<reference evidence="6" key="1">
    <citation type="submission" date="2018-06" db="EMBL/GenBank/DDBJ databases">
        <title>Genome assembly of Danube salmon.</title>
        <authorList>
            <person name="Macqueen D.J."/>
            <person name="Gundappa M.K."/>
        </authorList>
    </citation>
    <scope>NUCLEOTIDE SEQUENCE [LARGE SCALE GENOMIC DNA]</scope>
</reference>
<accession>A0A4W5R832</accession>
<evidence type="ECO:0000256" key="4">
    <source>
        <dbReference type="SAM" id="MobiDB-lite"/>
    </source>
</evidence>
<evidence type="ECO:0000256" key="1">
    <source>
        <dbReference type="ARBA" id="ARBA00023015"/>
    </source>
</evidence>
<reference evidence="5" key="3">
    <citation type="submission" date="2025-09" db="UniProtKB">
        <authorList>
            <consortium name="Ensembl"/>
        </authorList>
    </citation>
    <scope>IDENTIFICATION</scope>
</reference>
<evidence type="ECO:0000256" key="2">
    <source>
        <dbReference type="ARBA" id="ARBA00023163"/>
    </source>
</evidence>
<dbReference type="GO" id="GO:0006355">
    <property type="term" value="P:regulation of DNA-templated transcription"/>
    <property type="evidence" value="ECO:0007669"/>
    <property type="project" value="TreeGrafter"/>
</dbReference>
<evidence type="ECO:0000256" key="3">
    <source>
        <dbReference type="ARBA" id="ARBA00023242"/>
    </source>
</evidence>
<evidence type="ECO:0000313" key="6">
    <source>
        <dbReference type="Proteomes" id="UP000314982"/>
    </source>
</evidence>
<dbReference type="AlphaFoldDB" id="A0A4W5R832"/>
<name>A0A4W5R832_9TELE</name>
<dbReference type="GeneTree" id="ENSGT00940000164105"/>
<dbReference type="STRING" id="62062.ENSHHUP00000082395"/>
<dbReference type="Proteomes" id="UP000314982">
    <property type="component" value="Unassembled WGS sequence"/>
</dbReference>
<keyword evidence="1" id="KW-0805">Transcription regulation</keyword>
<keyword evidence="3" id="KW-0539">Nucleus</keyword>
<dbReference type="GO" id="GO:0005634">
    <property type="term" value="C:nucleus"/>
    <property type="evidence" value="ECO:0007669"/>
    <property type="project" value="TreeGrafter"/>
</dbReference>